<protein>
    <recommendedName>
        <fullName evidence="4">FRIGIDA-like protein</fullName>
    </recommendedName>
</protein>
<feature type="compositionally biased region" description="Low complexity" evidence="5">
    <location>
        <begin position="602"/>
        <end position="616"/>
    </location>
</feature>
<feature type="compositionally biased region" description="Basic residues" evidence="5">
    <location>
        <begin position="438"/>
        <end position="458"/>
    </location>
</feature>
<dbReference type="Pfam" id="PF07899">
    <property type="entry name" value="Frigida"/>
    <property type="match status" value="1"/>
</dbReference>
<keyword evidence="3 4" id="KW-0287">Flowering</keyword>
<gene>
    <name evidence="6" type="ORF">ZIOFF_051925</name>
</gene>
<keyword evidence="2 4" id="KW-0221">Differentiation</keyword>
<dbReference type="Proteomes" id="UP000734854">
    <property type="component" value="Unassembled WGS sequence"/>
</dbReference>
<dbReference type="PANTHER" id="PTHR31791">
    <property type="entry name" value="FRIGIDA-LIKE PROTEIN 3-RELATED"/>
    <property type="match status" value="1"/>
</dbReference>
<evidence type="ECO:0000313" key="7">
    <source>
        <dbReference type="Proteomes" id="UP000734854"/>
    </source>
</evidence>
<feature type="region of interest" description="Disordered" evidence="5">
    <location>
        <begin position="588"/>
        <end position="624"/>
    </location>
</feature>
<comment type="caution">
    <text evidence="6">The sequence shown here is derived from an EMBL/GenBank/DDBJ whole genome shotgun (WGS) entry which is preliminary data.</text>
</comment>
<feature type="region of interest" description="Disordered" evidence="5">
    <location>
        <begin position="438"/>
        <end position="484"/>
    </location>
</feature>
<dbReference type="AlphaFoldDB" id="A0A8J5FJG1"/>
<dbReference type="InterPro" id="IPR012474">
    <property type="entry name" value="Frigida"/>
</dbReference>
<comment type="similarity">
    <text evidence="1 4">Belongs to the Frigida family.</text>
</comment>
<keyword evidence="7" id="KW-1185">Reference proteome</keyword>
<dbReference type="EMBL" id="JACMSC010000014">
    <property type="protein sequence ID" value="KAG6490617.1"/>
    <property type="molecule type" value="Genomic_DNA"/>
</dbReference>
<evidence type="ECO:0000256" key="1">
    <source>
        <dbReference type="ARBA" id="ARBA00008956"/>
    </source>
</evidence>
<organism evidence="6 7">
    <name type="scientific">Zingiber officinale</name>
    <name type="common">Ginger</name>
    <name type="synonym">Amomum zingiber</name>
    <dbReference type="NCBI Taxonomy" id="94328"/>
    <lineage>
        <taxon>Eukaryota</taxon>
        <taxon>Viridiplantae</taxon>
        <taxon>Streptophyta</taxon>
        <taxon>Embryophyta</taxon>
        <taxon>Tracheophyta</taxon>
        <taxon>Spermatophyta</taxon>
        <taxon>Magnoliopsida</taxon>
        <taxon>Liliopsida</taxon>
        <taxon>Zingiberales</taxon>
        <taxon>Zingiberaceae</taxon>
        <taxon>Zingiber</taxon>
    </lineage>
</organism>
<keyword evidence="4" id="KW-0217">Developmental protein</keyword>
<evidence type="ECO:0000313" key="6">
    <source>
        <dbReference type="EMBL" id="KAG6490617.1"/>
    </source>
</evidence>
<evidence type="ECO:0000256" key="3">
    <source>
        <dbReference type="ARBA" id="ARBA00023089"/>
    </source>
</evidence>
<name>A0A8J5FJG1_ZINOF</name>
<dbReference type="GO" id="GO:0030154">
    <property type="term" value="P:cell differentiation"/>
    <property type="evidence" value="ECO:0007669"/>
    <property type="project" value="UniProtKB-KW"/>
</dbReference>
<feature type="region of interest" description="Disordered" evidence="5">
    <location>
        <begin position="139"/>
        <end position="162"/>
    </location>
</feature>
<sequence>MADTEVFKSIESTTMMLEELAKAFSDLESHSHINSSTQNKVKWDEIKEYFHSLEISLKDKLDEVKAKEKVFEEKQSVARALIAEKEAVVSAKELASLARLQELRDSAVSAIADARHKYKVESPEPIDTKVSKWQRVGTSFDDKNAPSRALKGKNPDEASGEVQPQLKELCEKMDAKGLLMYIIDMKNRTRFTTLREELPLALKYAIEPASLVLESLEGFYPLDQPSSRGNEDNTLQGMRRSCLLLMESASLLFCSTEPGVNYLLSSEIKQKATEIANKWKPKLASLNLDASNSLEAQAYLQLLATFSIAPENDEDELCKLIVAVSSCRQAPEFCRSLGLAHKVPDVVEELVQKGRQIDAVRLIQAFELTDRFPPVPLLKAYSAHSKDIDKSIGELGALRTVIKCIEEYKLQDEYPCEPLQKQIAQLEKARAYKKRIRNATLKFHSKKHRRSGPHRPPRRYPPAAADVRQRPPPPPPPAAVDHRGTYAGVMATTTRRPYDASPAYETPALSAYGQQAPSPRSYHYPDQRAPTAAYGSISSSFRSYPTSGLHADEGIPSAAHGSILSSYGSYPNYSNAGFRAAPNSYANYMGTEPPRPPPPLQQPASSTYGSYSGIGYQPPHQSYM</sequence>
<reference evidence="6 7" key="1">
    <citation type="submission" date="2020-08" db="EMBL/GenBank/DDBJ databases">
        <title>Plant Genome Project.</title>
        <authorList>
            <person name="Zhang R.-G."/>
        </authorList>
    </citation>
    <scope>NUCLEOTIDE SEQUENCE [LARGE SCALE GENOMIC DNA]</scope>
    <source>
        <tissue evidence="6">Rhizome</tissue>
    </source>
</reference>
<accession>A0A8J5FJG1</accession>
<evidence type="ECO:0000256" key="5">
    <source>
        <dbReference type="SAM" id="MobiDB-lite"/>
    </source>
</evidence>
<evidence type="ECO:0000256" key="2">
    <source>
        <dbReference type="ARBA" id="ARBA00022782"/>
    </source>
</evidence>
<dbReference type="GO" id="GO:0009908">
    <property type="term" value="P:flower development"/>
    <property type="evidence" value="ECO:0007669"/>
    <property type="project" value="UniProtKB-KW"/>
</dbReference>
<evidence type="ECO:0000256" key="4">
    <source>
        <dbReference type="RuleBase" id="RU364012"/>
    </source>
</evidence>
<proteinExistence type="inferred from homology"/>
<dbReference type="PANTHER" id="PTHR31791:SF41">
    <property type="entry name" value="FRIGIDA-LIKE PROTEIN"/>
    <property type="match status" value="1"/>
</dbReference>